<reference evidence="3" key="1">
    <citation type="journal article" date="2019" name="Int. J. Syst. Evol. Microbiol.">
        <title>The Global Catalogue of Microorganisms (GCM) 10K type strain sequencing project: providing services to taxonomists for standard genome sequencing and annotation.</title>
        <authorList>
            <consortium name="The Broad Institute Genomics Platform"/>
            <consortium name="The Broad Institute Genome Sequencing Center for Infectious Disease"/>
            <person name="Wu L."/>
            <person name="Ma J."/>
        </authorList>
    </citation>
    <scope>NUCLEOTIDE SEQUENCE [LARGE SCALE GENOMIC DNA]</scope>
    <source>
        <strain evidence="3">JCM 4738</strain>
    </source>
</reference>
<protein>
    <recommendedName>
        <fullName evidence="1">Pyridoxamine 5'-phosphate oxidase N-terminal domain-containing protein</fullName>
    </recommendedName>
</protein>
<dbReference type="InterPro" id="IPR011576">
    <property type="entry name" value="Pyridox_Oxase_N"/>
</dbReference>
<feature type="domain" description="Pyridoxamine 5'-phosphate oxidase N-terminal" evidence="1">
    <location>
        <begin position="41"/>
        <end position="131"/>
    </location>
</feature>
<sequence>MDSAHRVHEREDRIYPGGGICRGRRPRPRPAVRRYITGMDINEFLDRPLVARVATAGPAVRPVWFIWEEGAFWWLTGAYSRLERDIAEDPRMALVVDTCEPATGEVFSVTCRGSAETVALDRARAVRKLGKYLGPVELWPARFSEPLEDPATKMVRFVPDHPPKLHDRSW</sequence>
<keyword evidence="3" id="KW-1185">Reference proteome</keyword>
<dbReference type="SUPFAM" id="SSF50475">
    <property type="entry name" value="FMN-binding split barrel"/>
    <property type="match status" value="1"/>
</dbReference>
<evidence type="ECO:0000259" key="1">
    <source>
        <dbReference type="Pfam" id="PF01243"/>
    </source>
</evidence>
<dbReference type="Pfam" id="PF01243">
    <property type="entry name" value="PNPOx_N"/>
    <property type="match status" value="1"/>
</dbReference>
<comment type="caution">
    <text evidence="2">The sequence shown here is derived from an EMBL/GenBank/DDBJ whole genome shotgun (WGS) entry which is preliminary data.</text>
</comment>
<accession>A0ABQ3EWM8</accession>
<name>A0ABQ3EWM8_9ACTN</name>
<dbReference type="InterPro" id="IPR012349">
    <property type="entry name" value="Split_barrel_FMN-bd"/>
</dbReference>
<evidence type="ECO:0000313" key="3">
    <source>
        <dbReference type="Proteomes" id="UP000642673"/>
    </source>
</evidence>
<dbReference type="Proteomes" id="UP000642673">
    <property type="component" value="Unassembled WGS sequence"/>
</dbReference>
<dbReference type="Gene3D" id="2.30.110.10">
    <property type="entry name" value="Electron Transport, Fmn-binding Protein, Chain A"/>
    <property type="match status" value="1"/>
</dbReference>
<gene>
    <name evidence="2" type="ORF">GCM10010347_42800</name>
</gene>
<dbReference type="EMBL" id="BMVP01000008">
    <property type="protein sequence ID" value="GHB68117.1"/>
    <property type="molecule type" value="Genomic_DNA"/>
</dbReference>
<proteinExistence type="predicted"/>
<evidence type="ECO:0000313" key="2">
    <source>
        <dbReference type="EMBL" id="GHB68117.1"/>
    </source>
</evidence>
<organism evidence="2 3">
    <name type="scientific">Streptomyces cirratus</name>
    <dbReference type="NCBI Taxonomy" id="68187"/>
    <lineage>
        <taxon>Bacteria</taxon>
        <taxon>Bacillati</taxon>
        <taxon>Actinomycetota</taxon>
        <taxon>Actinomycetes</taxon>
        <taxon>Kitasatosporales</taxon>
        <taxon>Streptomycetaceae</taxon>
        <taxon>Streptomyces</taxon>
    </lineage>
</organism>